<dbReference type="InterPro" id="IPR013154">
    <property type="entry name" value="ADH-like_N"/>
</dbReference>
<dbReference type="Pfam" id="PF00107">
    <property type="entry name" value="ADH_zinc_N"/>
    <property type="match status" value="1"/>
</dbReference>
<dbReference type="PANTHER" id="PTHR48106">
    <property type="entry name" value="QUINONE OXIDOREDUCTASE PIG3-RELATED"/>
    <property type="match status" value="1"/>
</dbReference>
<dbReference type="eggNOG" id="COG0604">
    <property type="taxonomic scope" value="Bacteria"/>
</dbReference>
<dbReference type="PANTHER" id="PTHR48106:SF8">
    <property type="entry name" value="OS02G0805600 PROTEIN"/>
    <property type="match status" value="1"/>
</dbReference>
<gene>
    <name evidence="4" type="ORF">SJ05684_c05740</name>
</gene>
<dbReference type="InterPro" id="IPR013149">
    <property type="entry name" value="ADH-like_C"/>
</dbReference>
<dbReference type="SUPFAM" id="SSF51735">
    <property type="entry name" value="NAD(P)-binding Rossmann-fold domains"/>
    <property type="match status" value="1"/>
</dbReference>
<dbReference type="Gene3D" id="3.40.50.720">
    <property type="entry name" value="NAD(P)-binding Rossmann-like Domain"/>
    <property type="match status" value="1"/>
</dbReference>
<evidence type="ECO:0000313" key="5">
    <source>
        <dbReference type="Proteomes" id="UP000217211"/>
    </source>
</evidence>
<evidence type="ECO:0000256" key="2">
    <source>
        <dbReference type="ARBA" id="ARBA00023002"/>
    </source>
</evidence>
<dbReference type="RefSeq" id="WP_172901108.1">
    <property type="nucleotide sequence ID" value="NZ_AJQT01000017.1"/>
</dbReference>
<dbReference type="InterPro" id="IPR014189">
    <property type="entry name" value="Quinone_OxRdtase_PIG3"/>
</dbReference>
<reference evidence="4 5" key="1">
    <citation type="submission" date="2017-08" db="EMBL/GenBank/DDBJ databases">
        <title>Multipartite genome sequences of Sinorhizobium species nodulating soybeans.</title>
        <authorList>
            <person name="Tian C.F."/>
        </authorList>
    </citation>
    <scope>NUCLEOTIDE SEQUENCE [LARGE SCALE GENOMIC DNA]</scope>
    <source>
        <strain evidence="4 5">CCBAU 05684</strain>
    </source>
</reference>
<keyword evidence="5" id="KW-1185">Reference proteome</keyword>
<dbReference type="GO" id="GO:0070402">
    <property type="term" value="F:NADPH binding"/>
    <property type="evidence" value="ECO:0007669"/>
    <property type="project" value="TreeGrafter"/>
</dbReference>
<keyword evidence="2" id="KW-0560">Oxidoreductase</keyword>
<evidence type="ECO:0000256" key="1">
    <source>
        <dbReference type="ARBA" id="ARBA00022857"/>
    </source>
</evidence>
<evidence type="ECO:0000313" key="4">
    <source>
        <dbReference type="EMBL" id="ASY62038.1"/>
    </source>
</evidence>
<accession>A0A249P7Y9</accession>
<name>A0A249P7Y9_9HYPH</name>
<dbReference type="STRING" id="716928.GCA_000261485_00974"/>
<dbReference type="Pfam" id="PF08240">
    <property type="entry name" value="ADH_N"/>
    <property type="match status" value="1"/>
</dbReference>
<dbReference type="Proteomes" id="UP000217211">
    <property type="component" value="Chromosome"/>
</dbReference>
<dbReference type="CDD" id="cd05276">
    <property type="entry name" value="p53_inducible_oxidoreductase"/>
    <property type="match status" value="1"/>
</dbReference>
<dbReference type="SUPFAM" id="SSF50129">
    <property type="entry name" value="GroES-like"/>
    <property type="match status" value="1"/>
</dbReference>
<feature type="domain" description="Enoyl reductase (ER)" evidence="3">
    <location>
        <begin position="21"/>
        <end position="335"/>
    </location>
</feature>
<proteinExistence type="predicted"/>
<dbReference type="EMBL" id="CP023067">
    <property type="protein sequence ID" value="ASY62038.1"/>
    <property type="molecule type" value="Genomic_DNA"/>
</dbReference>
<dbReference type="KEGG" id="esj:SJ05684_c05740"/>
<evidence type="ECO:0000259" key="3">
    <source>
        <dbReference type="SMART" id="SM00829"/>
    </source>
</evidence>
<dbReference type="InterPro" id="IPR011032">
    <property type="entry name" value="GroES-like_sf"/>
</dbReference>
<keyword evidence="1" id="KW-0521">NADP</keyword>
<dbReference type="AlphaFoldDB" id="A0A249P7Y9"/>
<sequence>MSLPTEMLPTEMTYVDLRSPGGAENMVLARGRLPQVDPGDILIRVEAFGVNRPDVLQRKGDYPPPPGASPILGLEVAGEVVALGDGATGFSVGDRVCALANGGGYAEYCVVPATQALPLPKGYDAVKAAALPETFFTVWANVFDMAGLKRGESILVHGGSSGIGTTAIQLARAFGAEVFATAGSAAKCTACETLGAKRAINYREEDFKDVVLDETGRRGVDVILDMVGGRYFGRNLATLAKDGRLSIIGLLGGARVEDANIAAILTKRLHVMGSALRPRSAAEKQAIRDRLAERVWPLLEAGEVAPVIHALMPFEEIADAHRLMEEGGHIGKIVMRIA</sequence>
<protein>
    <submittedName>
        <fullName evidence="4">Quinone oxidoreductase</fullName>
    </submittedName>
</protein>
<dbReference type="InterPro" id="IPR036291">
    <property type="entry name" value="NAD(P)-bd_dom_sf"/>
</dbReference>
<dbReference type="InterPro" id="IPR020843">
    <property type="entry name" value="ER"/>
</dbReference>
<organism evidence="4 5">
    <name type="scientific">Sinorhizobium sojae CCBAU 05684</name>
    <dbReference type="NCBI Taxonomy" id="716928"/>
    <lineage>
        <taxon>Bacteria</taxon>
        <taxon>Pseudomonadati</taxon>
        <taxon>Pseudomonadota</taxon>
        <taxon>Alphaproteobacteria</taxon>
        <taxon>Hyphomicrobiales</taxon>
        <taxon>Rhizobiaceae</taxon>
        <taxon>Sinorhizobium/Ensifer group</taxon>
        <taxon>Sinorhizobium</taxon>
    </lineage>
</organism>
<dbReference type="GO" id="GO:0016651">
    <property type="term" value="F:oxidoreductase activity, acting on NAD(P)H"/>
    <property type="evidence" value="ECO:0007669"/>
    <property type="project" value="TreeGrafter"/>
</dbReference>
<dbReference type="Gene3D" id="3.90.180.10">
    <property type="entry name" value="Medium-chain alcohol dehydrogenases, catalytic domain"/>
    <property type="match status" value="1"/>
</dbReference>
<dbReference type="SMART" id="SM00829">
    <property type="entry name" value="PKS_ER"/>
    <property type="match status" value="1"/>
</dbReference>
<dbReference type="NCBIfam" id="TIGR02824">
    <property type="entry name" value="quinone_pig3"/>
    <property type="match status" value="1"/>
</dbReference>